<protein>
    <submittedName>
        <fullName evidence="1">Uncharacterized protein</fullName>
    </submittedName>
</protein>
<dbReference type="InParanoid" id="A0A0C2W0M2"/>
<evidence type="ECO:0000313" key="1">
    <source>
        <dbReference type="EMBL" id="KIL54652.1"/>
    </source>
</evidence>
<dbReference type="AlphaFoldDB" id="A0A0C2W0M2"/>
<dbReference type="Proteomes" id="UP000054549">
    <property type="component" value="Unassembled WGS sequence"/>
</dbReference>
<proteinExistence type="predicted"/>
<organism evidence="1 2">
    <name type="scientific">Amanita muscaria (strain Koide BX008)</name>
    <dbReference type="NCBI Taxonomy" id="946122"/>
    <lineage>
        <taxon>Eukaryota</taxon>
        <taxon>Fungi</taxon>
        <taxon>Dikarya</taxon>
        <taxon>Basidiomycota</taxon>
        <taxon>Agaricomycotina</taxon>
        <taxon>Agaricomycetes</taxon>
        <taxon>Agaricomycetidae</taxon>
        <taxon>Agaricales</taxon>
        <taxon>Pluteineae</taxon>
        <taxon>Amanitaceae</taxon>
        <taxon>Amanita</taxon>
    </lineage>
</organism>
<evidence type="ECO:0000313" key="2">
    <source>
        <dbReference type="Proteomes" id="UP000054549"/>
    </source>
</evidence>
<accession>A0A0C2W0M2</accession>
<name>A0A0C2W0M2_AMAMK</name>
<gene>
    <name evidence="1" type="ORF">M378DRAFT_18689</name>
</gene>
<sequence>MFIASAGPGIPSVGCGYTRDLHYDEDQVLENVKWNMTMSHKDDTLLDSDVTNTQVTSYNTMPSFHNPIPSLTHLHDSCNFCILT</sequence>
<dbReference type="HOGENOM" id="CLU_2526977_0_0_1"/>
<dbReference type="EMBL" id="KN818671">
    <property type="protein sequence ID" value="KIL54652.1"/>
    <property type="molecule type" value="Genomic_DNA"/>
</dbReference>
<keyword evidence="2" id="KW-1185">Reference proteome</keyword>
<reference evidence="1 2" key="1">
    <citation type="submission" date="2014-04" db="EMBL/GenBank/DDBJ databases">
        <title>Evolutionary Origins and Diversification of the Mycorrhizal Mutualists.</title>
        <authorList>
            <consortium name="DOE Joint Genome Institute"/>
            <consortium name="Mycorrhizal Genomics Consortium"/>
            <person name="Kohler A."/>
            <person name="Kuo A."/>
            <person name="Nagy L.G."/>
            <person name="Floudas D."/>
            <person name="Copeland A."/>
            <person name="Barry K.W."/>
            <person name="Cichocki N."/>
            <person name="Veneault-Fourrey C."/>
            <person name="LaButti K."/>
            <person name="Lindquist E.A."/>
            <person name="Lipzen A."/>
            <person name="Lundell T."/>
            <person name="Morin E."/>
            <person name="Murat C."/>
            <person name="Riley R."/>
            <person name="Ohm R."/>
            <person name="Sun H."/>
            <person name="Tunlid A."/>
            <person name="Henrissat B."/>
            <person name="Grigoriev I.V."/>
            <person name="Hibbett D.S."/>
            <person name="Martin F."/>
        </authorList>
    </citation>
    <scope>NUCLEOTIDE SEQUENCE [LARGE SCALE GENOMIC DNA]</scope>
    <source>
        <strain evidence="1 2">Koide BX008</strain>
    </source>
</reference>